<accession>A0AAU7C7W7</accession>
<protein>
    <submittedName>
        <fullName evidence="2">Uncharacterized protein</fullName>
    </submittedName>
</protein>
<evidence type="ECO:0000256" key="1">
    <source>
        <dbReference type="SAM" id="MobiDB-lite"/>
    </source>
</evidence>
<organism evidence="2">
    <name type="scientific">Singulisphaera sp. Ch08</name>
    <dbReference type="NCBI Taxonomy" id="3120278"/>
    <lineage>
        <taxon>Bacteria</taxon>
        <taxon>Pseudomonadati</taxon>
        <taxon>Planctomycetota</taxon>
        <taxon>Planctomycetia</taxon>
        <taxon>Isosphaerales</taxon>
        <taxon>Isosphaeraceae</taxon>
        <taxon>Singulisphaera</taxon>
    </lineage>
</organism>
<proteinExistence type="predicted"/>
<reference evidence="2" key="1">
    <citation type="submission" date="2024-05" db="EMBL/GenBank/DDBJ databases">
        <title>Planctomycetes of the genus Singulisphaera possess chitinolytic capabilities.</title>
        <authorList>
            <person name="Ivanova A."/>
        </authorList>
    </citation>
    <scope>NUCLEOTIDE SEQUENCE</scope>
    <source>
        <strain evidence="2">Ch08T</strain>
    </source>
</reference>
<dbReference type="EMBL" id="CP155447">
    <property type="protein sequence ID" value="XBH01492.1"/>
    <property type="molecule type" value="Genomic_DNA"/>
</dbReference>
<name>A0AAU7C7W7_9BACT</name>
<feature type="compositionally biased region" description="Basic and acidic residues" evidence="1">
    <location>
        <begin position="9"/>
        <end position="25"/>
    </location>
</feature>
<feature type="region of interest" description="Disordered" evidence="1">
    <location>
        <begin position="1"/>
        <end position="25"/>
    </location>
</feature>
<sequence>MPPTGSVGENRHSSRSARADSGGRLRLEVLQDATGSLGLGELLAGPGPVLGEQPFQFVGDVVAMVELGVGARAGAEGVQRVSAAGEPGPR</sequence>
<gene>
    <name evidence="2" type="ORF">V5E97_24435</name>
</gene>
<evidence type="ECO:0000313" key="2">
    <source>
        <dbReference type="EMBL" id="XBH01492.1"/>
    </source>
</evidence>
<dbReference type="AlphaFoldDB" id="A0AAU7C7W7"/>
<dbReference type="RefSeq" id="WP_406694221.1">
    <property type="nucleotide sequence ID" value="NZ_CP155447.1"/>
</dbReference>